<protein>
    <submittedName>
        <fullName evidence="8">Elongator protein 3/MiaB/NifB</fullName>
    </submittedName>
</protein>
<accession>A0A0E4GFB2</accession>
<comment type="cofactor">
    <cofactor evidence="1">
        <name>[4Fe-4S] cluster</name>
        <dbReference type="ChEBI" id="CHEBI:49883"/>
    </cofactor>
</comment>
<evidence type="ECO:0000313" key="8">
    <source>
        <dbReference type="EMBL" id="CFY05406.1"/>
    </source>
</evidence>
<dbReference type="InterPro" id="IPR058240">
    <property type="entry name" value="rSAM_sf"/>
</dbReference>
<dbReference type="GO" id="GO:0051539">
    <property type="term" value="F:4 iron, 4 sulfur cluster binding"/>
    <property type="evidence" value="ECO:0007669"/>
    <property type="project" value="UniProtKB-KW"/>
</dbReference>
<evidence type="ECO:0000256" key="3">
    <source>
        <dbReference type="ARBA" id="ARBA00022691"/>
    </source>
</evidence>
<dbReference type="GO" id="GO:0003824">
    <property type="term" value="F:catalytic activity"/>
    <property type="evidence" value="ECO:0007669"/>
    <property type="project" value="InterPro"/>
</dbReference>
<reference evidence="8 9" key="1">
    <citation type="submission" date="2015-03" db="EMBL/GenBank/DDBJ databases">
        <authorList>
            <person name="Murphy D."/>
        </authorList>
    </citation>
    <scope>NUCLEOTIDE SEQUENCE [LARGE SCALE GENOMIC DNA]</scope>
    <source>
        <strain evidence="8 9">OL-4</strain>
    </source>
</reference>
<dbReference type="CDD" id="cd01335">
    <property type="entry name" value="Radical_SAM"/>
    <property type="match status" value="1"/>
</dbReference>
<gene>
    <name evidence="8" type="ORF">2504</name>
</gene>
<dbReference type="SFLD" id="SFLDS00029">
    <property type="entry name" value="Radical_SAM"/>
    <property type="match status" value="1"/>
</dbReference>
<organism evidence="8 9">
    <name type="scientific">Syntrophomonas zehnderi OL-4</name>
    <dbReference type="NCBI Taxonomy" id="690567"/>
    <lineage>
        <taxon>Bacteria</taxon>
        <taxon>Bacillati</taxon>
        <taxon>Bacillota</taxon>
        <taxon>Clostridia</taxon>
        <taxon>Eubacteriales</taxon>
        <taxon>Syntrophomonadaceae</taxon>
        <taxon>Syntrophomonas</taxon>
    </lineage>
</organism>
<dbReference type="SFLD" id="SFLDG01082">
    <property type="entry name" value="B12-binding_domain_containing"/>
    <property type="match status" value="1"/>
</dbReference>
<dbReference type="RefSeq" id="WP_046499811.1">
    <property type="nucleotide sequence ID" value="NZ_CGIH01000049.1"/>
</dbReference>
<dbReference type="PROSITE" id="PS51918">
    <property type="entry name" value="RADICAL_SAM"/>
    <property type="match status" value="1"/>
</dbReference>
<proteinExistence type="predicted"/>
<dbReference type="AlphaFoldDB" id="A0A0E4GFB2"/>
<evidence type="ECO:0000256" key="5">
    <source>
        <dbReference type="ARBA" id="ARBA00023004"/>
    </source>
</evidence>
<dbReference type="GO" id="GO:0002926">
    <property type="term" value="P:tRNA wobble base 5-methoxycarbonylmethyl-2-thiouridinylation"/>
    <property type="evidence" value="ECO:0007669"/>
    <property type="project" value="TreeGrafter"/>
</dbReference>
<dbReference type="GO" id="GO:0046872">
    <property type="term" value="F:metal ion binding"/>
    <property type="evidence" value="ECO:0007669"/>
    <property type="project" value="UniProtKB-KW"/>
</dbReference>
<dbReference type="PANTHER" id="PTHR11135">
    <property type="entry name" value="HISTONE ACETYLTRANSFERASE-RELATED"/>
    <property type="match status" value="1"/>
</dbReference>
<dbReference type="InterPro" id="IPR006638">
    <property type="entry name" value="Elp3/MiaA/NifB-like_rSAM"/>
</dbReference>
<dbReference type="PANTHER" id="PTHR11135:SF0">
    <property type="entry name" value="ELONGATOR COMPLEX PROTEIN 3"/>
    <property type="match status" value="1"/>
</dbReference>
<evidence type="ECO:0000256" key="1">
    <source>
        <dbReference type="ARBA" id="ARBA00001966"/>
    </source>
</evidence>
<dbReference type="Proteomes" id="UP000045545">
    <property type="component" value="Unassembled WGS sequence"/>
</dbReference>
<keyword evidence="6" id="KW-0411">Iron-sulfur</keyword>
<dbReference type="Pfam" id="PF16199">
    <property type="entry name" value="Radical_SAM_C"/>
    <property type="match status" value="1"/>
</dbReference>
<sequence length="343" mass="38792">MKHYNIPIFIPHLGCPYDCIYCDQKKIAAQAQIPTDDAIISTIKQYLSTIPPTAEVELAFFGGSFTAIPIPEQEAFLKLIQPYLESGRIQGIRISTRPDCIDADGLDLLKGYGVKTIELGVQSLDDEVLQLSSRRYKAQDVRVSSALIQEKGFKLGIQLMIGLPGDTYERDIKTVKETIEMAPQMVRIYPTLVIAGTQLDKMWQEGKYQALSLEEAIAVCKDMRLLFSAASIPIIRMGLYPDEELRGSGVIKAGPFHPAFGELVEQAIFRDQAESALRQHINRYGSAERLYININERDLSKLLGRKRSNLNYLKELFALKELQVRMHPAQERNWIDISREETN</sequence>
<dbReference type="InterPro" id="IPR032432">
    <property type="entry name" value="Radical_SAM_C"/>
</dbReference>
<evidence type="ECO:0000256" key="2">
    <source>
        <dbReference type="ARBA" id="ARBA00022485"/>
    </source>
</evidence>
<dbReference type="EMBL" id="CGIH01000049">
    <property type="protein sequence ID" value="CFY05406.1"/>
    <property type="molecule type" value="Genomic_DNA"/>
</dbReference>
<dbReference type="STRING" id="690567.2504"/>
<feature type="domain" description="Radical SAM core" evidence="7">
    <location>
        <begin position="1"/>
        <end position="226"/>
    </location>
</feature>
<dbReference type="SMART" id="SM00729">
    <property type="entry name" value="Elp3"/>
    <property type="match status" value="1"/>
</dbReference>
<evidence type="ECO:0000313" key="9">
    <source>
        <dbReference type="Proteomes" id="UP000045545"/>
    </source>
</evidence>
<dbReference type="SFLD" id="SFLDG01086">
    <property type="entry name" value="elongater_protein-like"/>
    <property type="match status" value="1"/>
</dbReference>
<keyword evidence="5" id="KW-0408">Iron</keyword>
<name>A0A0E4GFB2_9FIRM</name>
<dbReference type="InterPro" id="IPR007197">
    <property type="entry name" value="rSAM"/>
</dbReference>
<dbReference type="GO" id="GO:0005737">
    <property type="term" value="C:cytoplasm"/>
    <property type="evidence" value="ECO:0007669"/>
    <property type="project" value="TreeGrafter"/>
</dbReference>
<dbReference type="InterPro" id="IPR023404">
    <property type="entry name" value="rSAM_horseshoe"/>
</dbReference>
<dbReference type="SUPFAM" id="SSF102114">
    <property type="entry name" value="Radical SAM enzymes"/>
    <property type="match status" value="1"/>
</dbReference>
<evidence type="ECO:0000259" key="7">
    <source>
        <dbReference type="PROSITE" id="PS51918"/>
    </source>
</evidence>
<evidence type="ECO:0000256" key="4">
    <source>
        <dbReference type="ARBA" id="ARBA00022723"/>
    </source>
</evidence>
<dbReference type="Gene3D" id="3.80.30.20">
    <property type="entry name" value="tm_1862 like domain"/>
    <property type="match status" value="1"/>
</dbReference>
<evidence type="ECO:0000256" key="6">
    <source>
        <dbReference type="ARBA" id="ARBA00023014"/>
    </source>
</evidence>
<keyword evidence="9" id="KW-1185">Reference proteome</keyword>
<keyword evidence="2" id="KW-0004">4Fe-4S</keyword>
<keyword evidence="4" id="KW-0479">Metal-binding</keyword>
<dbReference type="Pfam" id="PF04055">
    <property type="entry name" value="Radical_SAM"/>
    <property type="match status" value="1"/>
</dbReference>
<keyword evidence="3" id="KW-0949">S-adenosyl-L-methionine</keyword>
<dbReference type="OrthoDB" id="9815044at2"/>
<dbReference type="InterPro" id="IPR039661">
    <property type="entry name" value="ELP3"/>
</dbReference>